<sequence>MSNQERSGLSAPEPRYTRDELVEELGLSPEYAEKIWNAFGFARQSTPDKIFTAEEVKALGLFADSEHTMPEVAQVATARAIGQTMSRLAEWQADQLTELERNPDVPWTRDQMANALGVMQQLIWRRHLDMSMTRDESRESDERIELVVGFADIVGYTSLSRRTPLDELEHLLETFEDRTFDVVARYRGHVVKTLGDGVMFTFSSSNAAAQAALAIHELSDDKPIPALRVGLARGQILSRLGDVFGEPVNIAARLCGSARPGSTLVSEPMADDIADENRFYLRSISPLSVRGYRRLRAKVLEANKYYESDAKSGGEPKSGDEPKSRAESTSDGSTAAESADDVAS</sequence>
<dbReference type="RefSeq" id="WP_005207020.1">
    <property type="nucleotide sequence ID" value="NZ_BAFC01000084.1"/>
</dbReference>
<gene>
    <name evidence="4" type="primary">cya</name>
    <name evidence="4" type="ORF">GOSPT_086_00180</name>
</gene>
<dbReference type="PANTHER" id="PTHR43081">
    <property type="entry name" value="ADENYLATE CYCLASE, TERMINAL-DIFFERENTIATION SPECIFIC-RELATED"/>
    <property type="match status" value="1"/>
</dbReference>
<comment type="similarity">
    <text evidence="1">Belongs to the adenylyl cyclase class-3 family.</text>
</comment>
<dbReference type="Proteomes" id="UP000005845">
    <property type="component" value="Unassembled WGS sequence"/>
</dbReference>
<protein>
    <submittedName>
        <fullName evidence="4">Adenylate cyclase</fullName>
    </submittedName>
</protein>
<dbReference type="AlphaFoldDB" id="H5U2R3"/>
<reference evidence="4 5" key="1">
    <citation type="submission" date="2012-02" db="EMBL/GenBank/DDBJ databases">
        <title>Whole genome shotgun sequence of Gordonia sputi NBRC 100414.</title>
        <authorList>
            <person name="Yoshida I."/>
            <person name="Hosoyama A."/>
            <person name="Tsuchikane K."/>
            <person name="Katsumata H."/>
            <person name="Yamazaki S."/>
            <person name="Fujita N."/>
        </authorList>
    </citation>
    <scope>NUCLEOTIDE SEQUENCE [LARGE SCALE GENOMIC DNA]</scope>
    <source>
        <strain evidence="4 5">NBRC 100414</strain>
    </source>
</reference>
<evidence type="ECO:0000259" key="3">
    <source>
        <dbReference type="PROSITE" id="PS50125"/>
    </source>
</evidence>
<keyword evidence="5" id="KW-1185">Reference proteome</keyword>
<dbReference type="SUPFAM" id="SSF55073">
    <property type="entry name" value="Nucleotide cyclase"/>
    <property type="match status" value="1"/>
</dbReference>
<dbReference type="InterPro" id="IPR029787">
    <property type="entry name" value="Nucleotide_cyclase"/>
</dbReference>
<dbReference type="PROSITE" id="PS50125">
    <property type="entry name" value="GUANYLATE_CYCLASE_2"/>
    <property type="match status" value="1"/>
</dbReference>
<evidence type="ECO:0000256" key="1">
    <source>
        <dbReference type="ARBA" id="ARBA00005381"/>
    </source>
</evidence>
<dbReference type="SMART" id="SM00044">
    <property type="entry name" value="CYCc"/>
    <property type="match status" value="1"/>
</dbReference>
<proteinExistence type="inferred from homology"/>
<dbReference type="GO" id="GO:0035556">
    <property type="term" value="P:intracellular signal transduction"/>
    <property type="evidence" value="ECO:0007669"/>
    <property type="project" value="InterPro"/>
</dbReference>
<evidence type="ECO:0000256" key="2">
    <source>
        <dbReference type="SAM" id="MobiDB-lite"/>
    </source>
</evidence>
<comment type="caution">
    <text evidence="4">The sequence shown here is derived from an EMBL/GenBank/DDBJ whole genome shotgun (WGS) entry which is preliminary data.</text>
</comment>
<accession>H5U2R3</accession>
<dbReference type="PANTHER" id="PTHR43081:SF19">
    <property type="entry name" value="PH-SENSITIVE ADENYLATE CYCLASE RV1264"/>
    <property type="match status" value="1"/>
</dbReference>
<dbReference type="GO" id="GO:0006171">
    <property type="term" value="P:cAMP biosynthetic process"/>
    <property type="evidence" value="ECO:0007669"/>
    <property type="project" value="TreeGrafter"/>
</dbReference>
<dbReference type="InterPro" id="IPR050697">
    <property type="entry name" value="Adenylyl/Guanylyl_Cyclase_3/4"/>
</dbReference>
<name>H5U2R3_9ACTN</name>
<organism evidence="4 5">
    <name type="scientific">Gordonia sputi NBRC 100414</name>
    <dbReference type="NCBI Taxonomy" id="1089453"/>
    <lineage>
        <taxon>Bacteria</taxon>
        <taxon>Bacillati</taxon>
        <taxon>Actinomycetota</taxon>
        <taxon>Actinomycetes</taxon>
        <taxon>Mycobacteriales</taxon>
        <taxon>Gordoniaceae</taxon>
        <taxon>Gordonia</taxon>
    </lineage>
</organism>
<dbReference type="InterPro" id="IPR001054">
    <property type="entry name" value="A/G_cyclase"/>
</dbReference>
<feature type="region of interest" description="Disordered" evidence="2">
    <location>
        <begin position="306"/>
        <end position="344"/>
    </location>
</feature>
<evidence type="ECO:0000313" key="5">
    <source>
        <dbReference type="Proteomes" id="UP000005845"/>
    </source>
</evidence>
<dbReference type="Pfam" id="PF00211">
    <property type="entry name" value="Guanylate_cyc"/>
    <property type="match status" value="1"/>
</dbReference>
<dbReference type="GO" id="GO:0004016">
    <property type="term" value="F:adenylate cyclase activity"/>
    <property type="evidence" value="ECO:0007669"/>
    <property type="project" value="UniProtKB-ARBA"/>
</dbReference>
<evidence type="ECO:0000313" key="4">
    <source>
        <dbReference type="EMBL" id="GAB40021.1"/>
    </source>
</evidence>
<dbReference type="EMBL" id="BAFC01000084">
    <property type="protein sequence ID" value="GAB40021.1"/>
    <property type="molecule type" value="Genomic_DNA"/>
</dbReference>
<dbReference type="CDD" id="cd07302">
    <property type="entry name" value="CHD"/>
    <property type="match status" value="1"/>
</dbReference>
<feature type="compositionally biased region" description="Basic and acidic residues" evidence="2">
    <location>
        <begin position="306"/>
        <end position="328"/>
    </location>
</feature>
<dbReference type="Gene3D" id="3.30.70.1230">
    <property type="entry name" value="Nucleotide cyclase"/>
    <property type="match status" value="1"/>
</dbReference>
<dbReference type="eggNOG" id="COG2114">
    <property type="taxonomic scope" value="Bacteria"/>
</dbReference>
<feature type="domain" description="Guanylate cyclase" evidence="3">
    <location>
        <begin position="147"/>
        <end position="255"/>
    </location>
</feature>